<evidence type="ECO:0000313" key="3">
    <source>
        <dbReference type="Proteomes" id="UP000618591"/>
    </source>
</evidence>
<comment type="caution">
    <text evidence="2">The sequence shown here is derived from an EMBL/GenBank/DDBJ whole genome shotgun (WGS) entry which is preliminary data.</text>
</comment>
<dbReference type="Proteomes" id="UP000618591">
    <property type="component" value="Unassembled WGS sequence"/>
</dbReference>
<feature type="region of interest" description="Disordered" evidence="1">
    <location>
        <begin position="36"/>
        <end position="61"/>
    </location>
</feature>
<dbReference type="RefSeq" id="WP_188446137.1">
    <property type="nucleotide sequence ID" value="NZ_BMDW01000006.1"/>
</dbReference>
<dbReference type="EMBL" id="BMDW01000006">
    <property type="protein sequence ID" value="GGA44978.1"/>
    <property type="molecule type" value="Genomic_DNA"/>
</dbReference>
<reference evidence="3" key="1">
    <citation type="journal article" date="2019" name="Int. J. Syst. Evol. Microbiol.">
        <title>The Global Catalogue of Microorganisms (GCM) 10K type strain sequencing project: providing services to taxonomists for standard genome sequencing and annotation.</title>
        <authorList>
            <consortium name="The Broad Institute Genomics Platform"/>
            <consortium name="The Broad Institute Genome Sequencing Center for Infectious Disease"/>
            <person name="Wu L."/>
            <person name="Ma J."/>
        </authorList>
    </citation>
    <scope>NUCLEOTIDE SEQUENCE [LARGE SCALE GENOMIC DNA]</scope>
    <source>
        <strain evidence="3">CGMCC 1.10106</strain>
    </source>
</reference>
<proteinExistence type="predicted"/>
<keyword evidence="3" id="KW-1185">Reference proteome</keyword>
<gene>
    <name evidence="2" type="ORF">GCM10011395_14040</name>
</gene>
<sequence length="61" mass="6863">MSKAKRKGRKGGATMMVWMFFANLFEPKKVAAMEQIDTQRRIGTESQRANPAAPPAKRRSP</sequence>
<name>A0ABQ1GJS5_9SPHN</name>
<accession>A0ABQ1GJS5</accession>
<evidence type="ECO:0000313" key="2">
    <source>
        <dbReference type="EMBL" id="GGA44978.1"/>
    </source>
</evidence>
<organism evidence="2 3">
    <name type="scientific">Sphingomonas psychrolutea</name>
    <dbReference type="NCBI Taxonomy" id="1259676"/>
    <lineage>
        <taxon>Bacteria</taxon>
        <taxon>Pseudomonadati</taxon>
        <taxon>Pseudomonadota</taxon>
        <taxon>Alphaproteobacteria</taxon>
        <taxon>Sphingomonadales</taxon>
        <taxon>Sphingomonadaceae</taxon>
        <taxon>Sphingomonas</taxon>
    </lineage>
</organism>
<evidence type="ECO:0000256" key="1">
    <source>
        <dbReference type="SAM" id="MobiDB-lite"/>
    </source>
</evidence>
<protein>
    <submittedName>
        <fullName evidence="2">Uncharacterized protein</fullName>
    </submittedName>
</protein>